<protein>
    <submittedName>
        <fullName evidence="2">Helix-turn-helix domain-containing protein</fullName>
    </submittedName>
</protein>
<dbReference type="AlphaFoldDB" id="A0AAW4WNU4"/>
<name>A0AAW4WNU4_9FIRM</name>
<dbReference type="SUPFAM" id="SSF46785">
    <property type="entry name" value="Winged helix' DNA-binding domain"/>
    <property type="match status" value="1"/>
</dbReference>
<proteinExistence type="predicted"/>
<feature type="region of interest" description="Disordered" evidence="1">
    <location>
        <begin position="147"/>
        <end position="167"/>
    </location>
</feature>
<accession>A0AAW4WNU4</accession>
<dbReference type="Proteomes" id="UP001197847">
    <property type="component" value="Unassembled WGS sequence"/>
</dbReference>
<dbReference type="InterPro" id="IPR036390">
    <property type="entry name" value="WH_DNA-bd_sf"/>
</dbReference>
<evidence type="ECO:0000256" key="1">
    <source>
        <dbReference type="SAM" id="MobiDB-lite"/>
    </source>
</evidence>
<evidence type="ECO:0000313" key="3">
    <source>
        <dbReference type="Proteomes" id="UP001197847"/>
    </source>
</evidence>
<dbReference type="Pfam" id="PF13730">
    <property type="entry name" value="HTH_36"/>
    <property type="match status" value="1"/>
</dbReference>
<sequence length="167" mass="19462">MAMDYTNFYTVYYWMSKLKTKKIVKGGIKMEPLAGVAKDLYALIFRFSHGKNGCCNMSYKTMEDVTGVPKSTLIRNLKLLEESNLIQIEVLSQAIEEKSEGERGNVAGKQYRVNAEILEELIEEYPEIKIDQLTQLRHNELKPTGWNDYSKEGDFKPQEYFRKHHKQ</sequence>
<dbReference type="RefSeq" id="WP_173849464.1">
    <property type="nucleotide sequence ID" value="NZ_JAAISB010000024.1"/>
</dbReference>
<dbReference type="EMBL" id="JAJFBX010000008">
    <property type="protein sequence ID" value="MCC2746912.1"/>
    <property type="molecule type" value="Genomic_DNA"/>
</dbReference>
<evidence type="ECO:0000313" key="2">
    <source>
        <dbReference type="EMBL" id="MCC2746912.1"/>
    </source>
</evidence>
<reference evidence="2" key="1">
    <citation type="submission" date="2021-10" db="EMBL/GenBank/DDBJ databases">
        <title>Collection of gut derived symbiotic bacterial strains cultured from healthy donors.</title>
        <authorList>
            <person name="Lin H."/>
            <person name="Littmann E."/>
            <person name="Claire K."/>
            <person name="Pamer E."/>
        </authorList>
    </citation>
    <scope>NUCLEOTIDE SEQUENCE</scope>
    <source>
        <strain evidence="2">MSK.22.92</strain>
    </source>
</reference>
<gene>
    <name evidence="2" type="ORF">LK487_07685</name>
</gene>
<feature type="compositionally biased region" description="Basic and acidic residues" evidence="1">
    <location>
        <begin position="149"/>
        <end position="161"/>
    </location>
</feature>
<organism evidence="2 3">
    <name type="scientific">Agathobacter rectalis</name>
    <dbReference type="NCBI Taxonomy" id="39491"/>
    <lineage>
        <taxon>Bacteria</taxon>
        <taxon>Bacillati</taxon>
        <taxon>Bacillota</taxon>
        <taxon>Clostridia</taxon>
        <taxon>Lachnospirales</taxon>
        <taxon>Lachnospiraceae</taxon>
        <taxon>Agathobacter</taxon>
    </lineage>
</organism>
<comment type="caution">
    <text evidence="2">The sequence shown here is derived from an EMBL/GenBank/DDBJ whole genome shotgun (WGS) entry which is preliminary data.</text>
</comment>